<name>A0A7C2NJ80_9BACT</name>
<proteinExistence type="predicted"/>
<dbReference type="AlphaFoldDB" id="A0A7C2NJ80"/>
<sequence length="318" mass="35086">MPPVDPFDSHGNPKEPAVFRQRLLRLGLSPQAWEPLTADASVRRFFRVYLRPGKSAVLMLYPPEDAVSVRHHAAVFRWARRQGLPVPKLLAEAAEGLVVEDLGSRGVREALAANPDAAQEQLLRVLAAFQAYRGPFTLNPPFDQDLFMRELQQFLDYSGLGQPAAPAVLAFCRSLAFALAAHPYRLCHRDFHLDNLLATPVGIKAVDFQDLRLGPDTYDVASLLRERGGTTLFPDDFLARAAQVLGWEANWQTRFTQCAAQRGLKALGTFLKLASLGRSQYRRLIPEVATNAWQAVKALGGPAELLAVLEKLSAAEGL</sequence>
<dbReference type="EMBL" id="DSMR01000353">
    <property type="protein sequence ID" value="HET47462.1"/>
    <property type="molecule type" value="Genomic_DNA"/>
</dbReference>
<dbReference type="SUPFAM" id="SSF56112">
    <property type="entry name" value="Protein kinase-like (PK-like)"/>
    <property type="match status" value="1"/>
</dbReference>
<comment type="caution">
    <text evidence="2">The sequence shown here is derived from an EMBL/GenBank/DDBJ whole genome shotgun (WGS) entry which is preliminary data.</text>
</comment>
<dbReference type="Pfam" id="PF01636">
    <property type="entry name" value="APH"/>
    <property type="match status" value="1"/>
</dbReference>
<reference evidence="2" key="1">
    <citation type="journal article" date="2020" name="mSystems">
        <title>Genome- and Community-Level Interaction Insights into Carbon Utilization and Element Cycling Functions of Hydrothermarchaeota in Hydrothermal Sediment.</title>
        <authorList>
            <person name="Zhou Z."/>
            <person name="Liu Y."/>
            <person name="Xu W."/>
            <person name="Pan J."/>
            <person name="Luo Z.H."/>
            <person name="Li M."/>
        </authorList>
    </citation>
    <scope>NUCLEOTIDE SEQUENCE [LARGE SCALE GENOMIC DNA]</scope>
    <source>
        <strain evidence="2">SpSt-299</strain>
    </source>
</reference>
<protein>
    <recommendedName>
        <fullName evidence="1">Aminoglycoside phosphotransferase domain-containing protein</fullName>
    </recommendedName>
</protein>
<dbReference type="Gene3D" id="3.30.200.20">
    <property type="entry name" value="Phosphorylase Kinase, domain 1"/>
    <property type="match status" value="1"/>
</dbReference>
<dbReference type="Gene3D" id="3.90.1200.10">
    <property type="match status" value="1"/>
</dbReference>
<evidence type="ECO:0000259" key="1">
    <source>
        <dbReference type="Pfam" id="PF01636"/>
    </source>
</evidence>
<feature type="domain" description="Aminoglycoside phosphotransferase" evidence="1">
    <location>
        <begin position="33"/>
        <end position="246"/>
    </location>
</feature>
<organism evidence="2">
    <name type="scientific">Thermoanaerobaculum aquaticum</name>
    <dbReference type="NCBI Taxonomy" id="1312852"/>
    <lineage>
        <taxon>Bacteria</taxon>
        <taxon>Pseudomonadati</taxon>
        <taxon>Acidobacteriota</taxon>
        <taxon>Thermoanaerobaculia</taxon>
        <taxon>Thermoanaerobaculales</taxon>
        <taxon>Thermoanaerobaculaceae</taxon>
        <taxon>Thermoanaerobaculum</taxon>
    </lineage>
</organism>
<evidence type="ECO:0000313" key="2">
    <source>
        <dbReference type="EMBL" id="HET47462.1"/>
    </source>
</evidence>
<dbReference type="InterPro" id="IPR002575">
    <property type="entry name" value="Aminoglycoside_PTrfase"/>
</dbReference>
<dbReference type="InterPro" id="IPR011009">
    <property type="entry name" value="Kinase-like_dom_sf"/>
</dbReference>
<accession>A0A7C2NJ80</accession>
<gene>
    <name evidence="2" type="ORF">ENQ31_04805</name>
</gene>